<accession>A0A1L9B701</accession>
<dbReference type="EC" id="2.7.13.3" evidence="2"/>
<feature type="compositionally biased region" description="Basic and acidic residues" evidence="7">
    <location>
        <begin position="114"/>
        <end position="132"/>
    </location>
</feature>
<dbReference type="SUPFAM" id="SSF55874">
    <property type="entry name" value="ATPase domain of HSP90 chaperone/DNA topoisomerase II/histidine kinase"/>
    <property type="match status" value="1"/>
</dbReference>
<comment type="caution">
    <text evidence="10">The sequence shown here is derived from an EMBL/GenBank/DDBJ whole genome shotgun (WGS) entry which is preliminary data.</text>
</comment>
<name>A0A1L9B701_9BACT</name>
<dbReference type="NCBIfam" id="TIGR00229">
    <property type="entry name" value="sensory_box"/>
    <property type="match status" value="1"/>
</dbReference>
<evidence type="ECO:0000256" key="4">
    <source>
        <dbReference type="ARBA" id="ARBA00022679"/>
    </source>
</evidence>
<feature type="domain" description="PAC" evidence="9">
    <location>
        <begin position="360"/>
        <end position="415"/>
    </location>
</feature>
<keyword evidence="11" id="KW-1185">Reference proteome</keyword>
<keyword evidence="5" id="KW-0418">Kinase</keyword>
<dbReference type="CDD" id="cd00082">
    <property type="entry name" value="HisKA"/>
    <property type="match status" value="1"/>
</dbReference>
<feature type="region of interest" description="Disordered" evidence="7">
    <location>
        <begin position="114"/>
        <end position="139"/>
    </location>
</feature>
<dbReference type="Pfam" id="PF08448">
    <property type="entry name" value="PAS_4"/>
    <property type="match status" value="2"/>
</dbReference>
<evidence type="ECO:0000256" key="5">
    <source>
        <dbReference type="ARBA" id="ARBA00022777"/>
    </source>
</evidence>
<dbReference type="PRINTS" id="PR00344">
    <property type="entry name" value="BCTRLSENSOR"/>
</dbReference>
<reference evidence="10 11" key="2">
    <citation type="submission" date="2016-12" db="EMBL/GenBank/DDBJ databases">
        <title>Draft Genome Sequence of Cystobacter ferrugineus Strain Cbfe23.</title>
        <authorList>
            <person name="Akbar S."/>
            <person name="Dowd S.E."/>
            <person name="Stevens D.C."/>
        </authorList>
    </citation>
    <scope>NUCLEOTIDE SEQUENCE [LARGE SCALE GENOMIC DNA]</scope>
    <source>
        <strain evidence="10 11">Cbfe23</strain>
    </source>
</reference>
<dbReference type="SMART" id="SM00388">
    <property type="entry name" value="HisKA"/>
    <property type="match status" value="1"/>
</dbReference>
<dbReference type="PANTHER" id="PTHR43711:SF1">
    <property type="entry name" value="HISTIDINE KINASE 1"/>
    <property type="match status" value="1"/>
</dbReference>
<dbReference type="Pfam" id="PF14361">
    <property type="entry name" value="RsbRD_N"/>
    <property type="match status" value="1"/>
</dbReference>
<reference evidence="11" key="1">
    <citation type="submission" date="2016-11" db="EMBL/GenBank/DDBJ databases">
        <authorList>
            <person name="Shukria A."/>
            <person name="Stevens D.C."/>
        </authorList>
    </citation>
    <scope>NUCLEOTIDE SEQUENCE [LARGE SCALE GENOMIC DNA]</scope>
    <source>
        <strain evidence="11">Cbfe23</strain>
    </source>
</reference>
<feature type="domain" description="Histidine kinase" evidence="8">
    <location>
        <begin position="433"/>
        <end position="644"/>
    </location>
</feature>
<dbReference type="SUPFAM" id="SSF47384">
    <property type="entry name" value="Homodimeric domain of signal transducing histidine kinase"/>
    <property type="match status" value="1"/>
</dbReference>
<evidence type="ECO:0000256" key="2">
    <source>
        <dbReference type="ARBA" id="ARBA00012438"/>
    </source>
</evidence>
<dbReference type="RefSeq" id="WP_071900528.1">
    <property type="nucleotide sequence ID" value="NZ_MPIN01000006.1"/>
</dbReference>
<sequence>MERARGQRLAPGGVSRSELEDPLPSVLRQLRMAPCGGASKDEPSAGMGMGAAGREHGAQRFRLGFTPGELVREYGLLSDLLLELLVDHGLQLPPEEVRLLTSLVATATAEAVEEHARQQARARREEWEDQGPRPRQLPGEGERARLNALFLQAPVGIGIIRGPQAVIDLANPQLCRLCGRRPDQVVGKPLLEALPELEGQGLDDLMREVMATGVAFVAKEQAIRFARGADGALETAYFNFVYDALRDEQGHVEGVIIVATEVTQAVLARQQVETLLQRTQESEQARAAMMDALAAQTLVAVCYLRGPDHVFETANPVYRQFVGRDVVGMKALEALPELASQGFPSNLTRVFQTGVPYMVRAVPVRVAQGRDGPLNERLFDLIYQPVRSPKGGIDGVLSLVFEVTEQVRLRQEAQRMAEEERSRRDFEQHLIGIVSHDLRTPLNAILLGVRQLLRREDLDASFVKCLKRLHSSTERAVRMVRDLLDFTQARLGGRLKIERAPMNVHEVVRAAVEELQATHPERELRLETRGNGQGKWDGDRLAQLVGNALKYSPANSVVTVRSQGWPEDVRLEVHNLGEPIAEEALPRLFQPLQRAVEGTDKTSRNVGLGLYIVDQIVRAHAGRIQVSSTAREGTLFAVRLPREG</sequence>
<dbReference type="Pfam" id="PF00512">
    <property type="entry name" value="HisKA"/>
    <property type="match status" value="1"/>
</dbReference>
<dbReference type="SMART" id="SM00091">
    <property type="entry name" value="PAS"/>
    <property type="match status" value="2"/>
</dbReference>
<keyword evidence="6" id="KW-0902">Two-component regulatory system</keyword>
<dbReference type="Gene3D" id="3.30.565.10">
    <property type="entry name" value="Histidine kinase-like ATPase, C-terminal domain"/>
    <property type="match status" value="1"/>
</dbReference>
<dbReference type="InterPro" id="IPR000014">
    <property type="entry name" value="PAS"/>
</dbReference>
<evidence type="ECO:0000256" key="7">
    <source>
        <dbReference type="SAM" id="MobiDB-lite"/>
    </source>
</evidence>
<dbReference type="InterPro" id="IPR036097">
    <property type="entry name" value="HisK_dim/P_sf"/>
</dbReference>
<dbReference type="InterPro" id="IPR000700">
    <property type="entry name" value="PAS-assoc_C"/>
</dbReference>
<dbReference type="Gene3D" id="3.30.450.20">
    <property type="entry name" value="PAS domain"/>
    <property type="match status" value="2"/>
</dbReference>
<dbReference type="InterPro" id="IPR003661">
    <property type="entry name" value="HisK_dim/P_dom"/>
</dbReference>
<dbReference type="SUPFAM" id="SSF55785">
    <property type="entry name" value="PYP-like sensor domain (PAS domain)"/>
    <property type="match status" value="2"/>
</dbReference>
<dbReference type="OrthoDB" id="5483366at2"/>
<evidence type="ECO:0000256" key="3">
    <source>
        <dbReference type="ARBA" id="ARBA00022553"/>
    </source>
</evidence>
<dbReference type="InterPro" id="IPR036890">
    <property type="entry name" value="HATPase_C_sf"/>
</dbReference>
<dbReference type="Gene3D" id="1.10.287.130">
    <property type="match status" value="1"/>
</dbReference>
<dbReference type="Pfam" id="PF02518">
    <property type="entry name" value="HATPase_c"/>
    <property type="match status" value="1"/>
</dbReference>
<dbReference type="CDD" id="cd00130">
    <property type="entry name" value="PAS"/>
    <property type="match status" value="1"/>
</dbReference>
<dbReference type="PROSITE" id="PS50109">
    <property type="entry name" value="HIS_KIN"/>
    <property type="match status" value="1"/>
</dbReference>
<evidence type="ECO:0000256" key="1">
    <source>
        <dbReference type="ARBA" id="ARBA00000085"/>
    </source>
</evidence>
<evidence type="ECO:0000313" key="11">
    <source>
        <dbReference type="Proteomes" id="UP000182229"/>
    </source>
</evidence>
<dbReference type="PROSITE" id="PS50113">
    <property type="entry name" value="PAC"/>
    <property type="match status" value="2"/>
</dbReference>
<proteinExistence type="predicted"/>
<dbReference type="EMBL" id="MPIN01000006">
    <property type="protein sequence ID" value="OJH38021.1"/>
    <property type="molecule type" value="Genomic_DNA"/>
</dbReference>
<keyword evidence="4" id="KW-0808">Transferase</keyword>
<dbReference type="PANTHER" id="PTHR43711">
    <property type="entry name" value="TWO-COMPONENT HISTIDINE KINASE"/>
    <property type="match status" value="1"/>
</dbReference>
<dbReference type="GO" id="GO:0000155">
    <property type="term" value="F:phosphorelay sensor kinase activity"/>
    <property type="evidence" value="ECO:0007669"/>
    <property type="project" value="InterPro"/>
</dbReference>
<dbReference type="InterPro" id="IPR050736">
    <property type="entry name" value="Sensor_HK_Regulatory"/>
</dbReference>
<dbReference type="InterPro" id="IPR004358">
    <property type="entry name" value="Sig_transdc_His_kin-like_C"/>
</dbReference>
<dbReference type="STRING" id="83449.BON30_22900"/>
<evidence type="ECO:0000259" key="8">
    <source>
        <dbReference type="PROSITE" id="PS50109"/>
    </source>
</evidence>
<comment type="catalytic activity">
    <reaction evidence="1">
        <text>ATP + protein L-histidine = ADP + protein N-phospho-L-histidine.</text>
        <dbReference type="EC" id="2.7.13.3"/>
    </reaction>
</comment>
<dbReference type="InterPro" id="IPR013656">
    <property type="entry name" value="PAS_4"/>
</dbReference>
<evidence type="ECO:0000313" key="10">
    <source>
        <dbReference type="EMBL" id="OJH38021.1"/>
    </source>
</evidence>
<gene>
    <name evidence="10" type="ORF">BON30_22900</name>
</gene>
<dbReference type="InterPro" id="IPR025751">
    <property type="entry name" value="RsbRD_N_dom"/>
</dbReference>
<organism evidence="10 11">
    <name type="scientific">Cystobacter ferrugineus</name>
    <dbReference type="NCBI Taxonomy" id="83449"/>
    <lineage>
        <taxon>Bacteria</taxon>
        <taxon>Pseudomonadati</taxon>
        <taxon>Myxococcota</taxon>
        <taxon>Myxococcia</taxon>
        <taxon>Myxococcales</taxon>
        <taxon>Cystobacterineae</taxon>
        <taxon>Archangiaceae</taxon>
        <taxon>Cystobacter</taxon>
    </lineage>
</organism>
<feature type="domain" description="PAC" evidence="9">
    <location>
        <begin position="219"/>
        <end position="274"/>
    </location>
</feature>
<feature type="region of interest" description="Disordered" evidence="7">
    <location>
        <begin position="1"/>
        <end position="26"/>
    </location>
</feature>
<dbReference type="InterPro" id="IPR003594">
    <property type="entry name" value="HATPase_dom"/>
</dbReference>
<dbReference type="InterPro" id="IPR005467">
    <property type="entry name" value="His_kinase_dom"/>
</dbReference>
<dbReference type="Proteomes" id="UP000182229">
    <property type="component" value="Unassembled WGS sequence"/>
</dbReference>
<keyword evidence="3" id="KW-0597">Phosphoprotein</keyword>
<evidence type="ECO:0000259" key="9">
    <source>
        <dbReference type="PROSITE" id="PS50113"/>
    </source>
</evidence>
<dbReference type="AlphaFoldDB" id="A0A1L9B701"/>
<protein>
    <recommendedName>
        <fullName evidence="2">histidine kinase</fullName>
        <ecNumber evidence="2">2.7.13.3</ecNumber>
    </recommendedName>
</protein>
<dbReference type="InterPro" id="IPR035965">
    <property type="entry name" value="PAS-like_dom_sf"/>
</dbReference>
<dbReference type="SMART" id="SM00387">
    <property type="entry name" value="HATPase_c"/>
    <property type="match status" value="1"/>
</dbReference>
<evidence type="ECO:0000256" key="6">
    <source>
        <dbReference type="ARBA" id="ARBA00023012"/>
    </source>
</evidence>